<dbReference type="SMART" id="SM00025">
    <property type="entry name" value="Pumilio"/>
    <property type="match status" value="8"/>
</dbReference>
<evidence type="ECO:0000256" key="8">
    <source>
        <dbReference type="SAM" id="MobiDB-lite"/>
    </source>
</evidence>
<evidence type="ECO:0000256" key="1">
    <source>
        <dbReference type="ARBA" id="ARBA00004496"/>
    </source>
</evidence>
<dbReference type="Pfam" id="PF00806">
    <property type="entry name" value="PUF"/>
    <property type="match status" value="1"/>
</dbReference>
<dbReference type="GO" id="GO:0005737">
    <property type="term" value="C:cytoplasm"/>
    <property type="evidence" value="ECO:0007669"/>
    <property type="project" value="UniProtKB-SubCell"/>
</dbReference>
<dbReference type="InterPro" id="IPR001313">
    <property type="entry name" value="Pumilio_RNA-bd_rpt"/>
</dbReference>
<proteinExistence type="predicted"/>
<dbReference type="InterPro" id="IPR033133">
    <property type="entry name" value="PUM-HD"/>
</dbReference>
<dbReference type="GO" id="GO:0006417">
    <property type="term" value="P:regulation of translation"/>
    <property type="evidence" value="ECO:0007669"/>
    <property type="project" value="UniProtKB-KW"/>
</dbReference>
<dbReference type="InterPro" id="IPR016024">
    <property type="entry name" value="ARM-type_fold"/>
</dbReference>
<dbReference type="Pfam" id="PF22493">
    <property type="entry name" value="PUF_NOP9"/>
    <property type="match status" value="1"/>
</dbReference>
<evidence type="ECO:0000313" key="11">
    <source>
        <dbReference type="Proteomes" id="UP000436088"/>
    </source>
</evidence>
<dbReference type="FunFam" id="1.25.10.10:FF:000237">
    <property type="entry name" value="Pumilio homolog 9"/>
    <property type="match status" value="1"/>
</dbReference>
<feature type="compositionally biased region" description="Basic and acidic residues" evidence="8">
    <location>
        <begin position="1"/>
        <end position="21"/>
    </location>
</feature>
<organism evidence="10 11">
    <name type="scientific">Hibiscus syriacus</name>
    <name type="common">Rose of Sharon</name>
    <dbReference type="NCBI Taxonomy" id="106335"/>
    <lineage>
        <taxon>Eukaryota</taxon>
        <taxon>Viridiplantae</taxon>
        <taxon>Streptophyta</taxon>
        <taxon>Embryophyta</taxon>
        <taxon>Tracheophyta</taxon>
        <taxon>Spermatophyta</taxon>
        <taxon>Magnoliopsida</taxon>
        <taxon>eudicotyledons</taxon>
        <taxon>Gunneridae</taxon>
        <taxon>Pentapetalae</taxon>
        <taxon>rosids</taxon>
        <taxon>malvids</taxon>
        <taxon>Malvales</taxon>
        <taxon>Malvaceae</taxon>
        <taxon>Malvoideae</taxon>
        <taxon>Hibiscus</taxon>
    </lineage>
</organism>
<sequence length="811" mass="91546">MFKVGEKEKMMLIRDMKRNSELETLSSESPQTPPFLNRQHRSPVTRVSPSRSSSFSNGFPSPEKSLPFEDRPQQQPNFHHHRLWLDPTSLPVFHFRNKNANEKNWVDDGFGLCENLCQMHIGDEEIDGDDSAERRRSKCDPDGLGLSFEDVSSYSAGKYSSYEGFQSSPQQVPVCFDGNDVMRSAFHGLHGGNEKGDSLGSYGIGYNLSNDLVSKSSWHNNQIREQCRSIDNGGILLQNAFSARPYLDSPFVFSPHCGTDGNGGRGVINSLSSPRFLHSKVRLLDDHSVNIQGRDLKHGVDNSGHDSFKCFDGNDVTRSTLLGLHGGNEKGDSLGSYGIGYNQSNDLVSESSWYNNQRHYILDQRMEQCRSFDNGGILLQNAFSARPYLDNPFELCSQQCGMDGNGGRGVINSLSSPRSLHSKDPNVEDHSIIIQERDLKYGVDNLGHDSFKCHKKKCPKGIAMQNLKEKSPRIDRNHGENVRLMPSPYSLVEFRGCINYMAKDQIDSRFLQRIFDEGSYLDVQIIFNEIIDNIVELMMDPFGNYLAQKLLDVCTEEQRLQIVLMVTKEAGQLVRISLNTYGTRVVQKLVETLKSRQQISRIISALKPGILDLIKDLNGNHVLQCCLQCLDNEDNKIIFYAAAHFCVDIATHRHGCCVLQRCISHSNGQHRDNLITQISRNGLLLAQDPFGNYVVQYVIELKPPPAVANRLLSQFKGHYVHLSMQKFSSHVVEKCLKHFAESRSQIIRELISAVHFEQVLQDPFANYVIQSALAVTKGPLHDSLVRAVRPHIILRTSPYCKRIFSRNLLKK</sequence>
<feature type="repeat" description="Pumilio" evidence="7">
    <location>
        <begin position="636"/>
        <end position="676"/>
    </location>
</feature>
<dbReference type="PROSITE" id="PS50303">
    <property type="entry name" value="PUM_HD"/>
    <property type="match status" value="1"/>
</dbReference>
<comment type="caution">
    <text evidence="10">The sequence shown here is derived from an EMBL/GenBank/DDBJ whole genome shotgun (WGS) entry which is preliminary data.</text>
</comment>
<evidence type="ECO:0000256" key="4">
    <source>
        <dbReference type="ARBA" id="ARBA00022845"/>
    </source>
</evidence>
<keyword evidence="2" id="KW-0963">Cytoplasm</keyword>
<dbReference type="PANTHER" id="PTHR12537:SF138">
    <property type="entry name" value="PUMILIO HOMOLOG 7, CHLOROPLASTIC-RELATED"/>
    <property type="match status" value="1"/>
</dbReference>
<keyword evidence="5" id="KW-0694">RNA-binding</keyword>
<dbReference type="GO" id="GO:0003729">
    <property type="term" value="F:mRNA binding"/>
    <property type="evidence" value="ECO:0007669"/>
    <property type="project" value="TreeGrafter"/>
</dbReference>
<dbReference type="PROSITE" id="PS50302">
    <property type="entry name" value="PUM"/>
    <property type="match status" value="5"/>
</dbReference>
<evidence type="ECO:0000256" key="6">
    <source>
        <dbReference type="ARBA" id="ARBA00058490"/>
    </source>
</evidence>
<keyword evidence="3" id="KW-0677">Repeat</keyword>
<dbReference type="EMBL" id="VEPZ02001738">
    <property type="protein sequence ID" value="KAE8659293.1"/>
    <property type="molecule type" value="Genomic_DNA"/>
</dbReference>
<dbReference type="AlphaFoldDB" id="A0A6A2WJ38"/>
<evidence type="ECO:0000313" key="10">
    <source>
        <dbReference type="EMBL" id="KAE8659293.1"/>
    </source>
</evidence>
<gene>
    <name evidence="10" type="ORF">F3Y22_tig00116964pilonHSYRG00564</name>
</gene>
<feature type="repeat" description="Pumilio" evidence="7">
    <location>
        <begin position="714"/>
        <end position="752"/>
    </location>
</feature>
<feature type="repeat" description="Pumilio" evidence="7">
    <location>
        <begin position="568"/>
        <end position="604"/>
    </location>
</feature>
<dbReference type="Gene3D" id="1.25.10.10">
    <property type="entry name" value="Leucine-rich Repeat Variant"/>
    <property type="match status" value="1"/>
</dbReference>
<feature type="repeat" description="Pumilio" evidence="7">
    <location>
        <begin position="677"/>
        <end position="713"/>
    </location>
</feature>
<keyword evidence="4" id="KW-0810">Translation regulation</keyword>
<evidence type="ECO:0000259" key="9">
    <source>
        <dbReference type="PROSITE" id="PS50303"/>
    </source>
</evidence>
<evidence type="ECO:0000256" key="2">
    <source>
        <dbReference type="ARBA" id="ARBA00022490"/>
    </source>
</evidence>
<name>A0A6A2WJ38_HIBSY</name>
<dbReference type="InterPro" id="IPR033712">
    <property type="entry name" value="Pumilio_RNA-bd"/>
</dbReference>
<feature type="region of interest" description="Disordered" evidence="8">
    <location>
        <begin position="1"/>
        <end position="74"/>
    </location>
</feature>
<evidence type="ECO:0000256" key="7">
    <source>
        <dbReference type="PROSITE-ProRule" id="PRU00317"/>
    </source>
</evidence>
<dbReference type="Proteomes" id="UP000436088">
    <property type="component" value="Unassembled WGS sequence"/>
</dbReference>
<dbReference type="InterPro" id="IPR011989">
    <property type="entry name" value="ARM-like"/>
</dbReference>
<evidence type="ECO:0000256" key="5">
    <source>
        <dbReference type="ARBA" id="ARBA00022884"/>
    </source>
</evidence>
<keyword evidence="11" id="KW-1185">Reference proteome</keyword>
<dbReference type="SUPFAM" id="SSF48371">
    <property type="entry name" value="ARM repeat"/>
    <property type="match status" value="1"/>
</dbReference>
<comment type="subcellular location">
    <subcellularLocation>
        <location evidence="1">Cytoplasm</location>
    </subcellularLocation>
</comment>
<protein>
    <submittedName>
        <fullName evidence="10">Pumilio-like protein 12</fullName>
    </submittedName>
</protein>
<accession>A0A6A2WJ38</accession>
<dbReference type="CDD" id="cd07920">
    <property type="entry name" value="Pumilio"/>
    <property type="match status" value="1"/>
</dbReference>
<comment type="function">
    <text evidence="6">Sequence-specific RNA-binding protein that regulates translation and mRNA stability by binding the 3'-UTR of target mRNAs.</text>
</comment>
<dbReference type="PANTHER" id="PTHR12537">
    <property type="entry name" value="RNA BINDING PROTEIN PUMILIO-RELATED"/>
    <property type="match status" value="1"/>
</dbReference>
<feature type="domain" description="PUM-HD" evidence="9">
    <location>
        <begin position="469"/>
        <end position="811"/>
    </location>
</feature>
<evidence type="ECO:0000256" key="3">
    <source>
        <dbReference type="ARBA" id="ARBA00022737"/>
    </source>
</evidence>
<feature type="repeat" description="Pumilio" evidence="7">
    <location>
        <begin position="529"/>
        <end position="565"/>
    </location>
</feature>
<feature type="compositionally biased region" description="Low complexity" evidence="8">
    <location>
        <begin position="44"/>
        <end position="62"/>
    </location>
</feature>
<reference evidence="10" key="1">
    <citation type="submission" date="2019-09" db="EMBL/GenBank/DDBJ databases">
        <title>Draft genome information of white flower Hibiscus syriacus.</title>
        <authorList>
            <person name="Kim Y.-M."/>
        </authorList>
    </citation>
    <scope>NUCLEOTIDE SEQUENCE [LARGE SCALE GENOMIC DNA]</scope>
    <source>
        <strain evidence="10">YM2019G1</strain>
    </source>
</reference>